<protein>
    <submittedName>
        <fullName evidence="3">Two-component system, NarL family, captular synthesis response regulator RcsB</fullName>
    </submittedName>
</protein>
<feature type="domain" description="HTH luxR-type" evidence="2">
    <location>
        <begin position="139"/>
        <end position="196"/>
    </location>
</feature>
<keyword evidence="4" id="KW-1185">Reference proteome</keyword>
<keyword evidence="1" id="KW-0238">DNA-binding</keyword>
<dbReference type="InterPro" id="IPR000792">
    <property type="entry name" value="Tscrpt_reg_LuxR_C"/>
</dbReference>
<dbReference type="Pfam" id="PF00196">
    <property type="entry name" value="GerE"/>
    <property type="match status" value="1"/>
</dbReference>
<dbReference type="Gene3D" id="1.10.10.10">
    <property type="entry name" value="Winged helix-like DNA-binding domain superfamily/Winged helix DNA-binding domain"/>
    <property type="match status" value="1"/>
</dbReference>
<evidence type="ECO:0000313" key="3">
    <source>
        <dbReference type="EMBL" id="SCX83246.1"/>
    </source>
</evidence>
<proteinExistence type="predicted"/>
<organism evidence="3 4">
    <name type="scientific">Serratia nematodiphila</name>
    <dbReference type="NCBI Taxonomy" id="458197"/>
    <lineage>
        <taxon>Bacteria</taxon>
        <taxon>Pseudomonadati</taxon>
        <taxon>Pseudomonadota</taxon>
        <taxon>Gammaproteobacteria</taxon>
        <taxon>Enterobacterales</taxon>
        <taxon>Yersiniaceae</taxon>
        <taxon>Serratia</taxon>
    </lineage>
</organism>
<dbReference type="SUPFAM" id="SSF46894">
    <property type="entry name" value="C-terminal effector domain of the bipartite response regulators"/>
    <property type="match status" value="1"/>
</dbReference>
<dbReference type="CDD" id="cd06170">
    <property type="entry name" value="LuxR_C_like"/>
    <property type="match status" value="1"/>
</dbReference>
<accession>A0A1G5AZE8</accession>
<evidence type="ECO:0000256" key="1">
    <source>
        <dbReference type="ARBA" id="ARBA00023125"/>
    </source>
</evidence>
<evidence type="ECO:0000259" key="2">
    <source>
        <dbReference type="SMART" id="SM00421"/>
    </source>
</evidence>
<name>A0A1G5AZE8_9GAMM</name>
<comment type="caution">
    <text evidence="3">The sequence shown here is derived from an EMBL/GenBank/DDBJ whole genome shotgun (WGS) entry which is preliminary data.</text>
</comment>
<dbReference type="Proteomes" id="UP000183031">
    <property type="component" value="Unassembled WGS sequence"/>
</dbReference>
<dbReference type="InterPro" id="IPR036388">
    <property type="entry name" value="WH-like_DNA-bd_sf"/>
</dbReference>
<sequence length="204" mass="22670">MLSIGIVSENIFFREAIKRIILMPSVFHKDHVIAYYDDLPLAMGRNCHDILIVDDAVKSMSRFSMAVALLSAIHGVKIFLTTEEKRRLLFRSVSHDVVVLDKKGSVPGISKELSFLVDNISQRPAVNGSVERGVGRHTKSCVTKSEVETLLLLSFGYTVTQVSRILDKSVKTVSTQKCSALRKIGLKNRVHNLLEISSGFSEVL</sequence>
<dbReference type="RefSeq" id="WP_033633418.1">
    <property type="nucleotide sequence ID" value="NZ_CBCSIN010000001.1"/>
</dbReference>
<gene>
    <name evidence="3" type="ORF">SAMN02927935_00253</name>
</gene>
<reference evidence="3 4" key="1">
    <citation type="submission" date="2016-10" db="EMBL/GenBank/DDBJ databases">
        <authorList>
            <person name="Varghese N."/>
            <person name="Submissions S."/>
        </authorList>
    </citation>
    <scope>NUCLEOTIDE SEQUENCE [LARGE SCALE GENOMIC DNA]</scope>
    <source>
        <strain evidence="3 4">CGMCC 1.6853</strain>
    </source>
</reference>
<dbReference type="SMART" id="SM00421">
    <property type="entry name" value="HTH_LUXR"/>
    <property type="match status" value="1"/>
</dbReference>
<evidence type="ECO:0000313" key="4">
    <source>
        <dbReference type="Proteomes" id="UP000183031"/>
    </source>
</evidence>
<dbReference type="InterPro" id="IPR016032">
    <property type="entry name" value="Sig_transdc_resp-reg_C-effctor"/>
</dbReference>
<dbReference type="EMBL" id="FMUT01000002">
    <property type="protein sequence ID" value="SCX83246.1"/>
    <property type="molecule type" value="Genomic_DNA"/>
</dbReference>